<sequence length="66" mass="7724">MIRYFYPSMARIIIMMMLIKNCINFIKFINDDLDFTKQLCYGDTNLPANIGFSTNKLSQTIIMYNG</sequence>
<reference evidence="1 2" key="1">
    <citation type="journal article" date="2018" name="J. Allergy Clin. Immunol.">
        <title>High-quality assembly of Dermatophagoides pteronyssinus genome and transcriptome reveals a wide range of novel allergens.</title>
        <authorList>
            <person name="Liu X.Y."/>
            <person name="Yang K.Y."/>
            <person name="Wang M.Q."/>
            <person name="Kwok J.S."/>
            <person name="Zeng X."/>
            <person name="Yang Z."/>
            <person name="Xiao X.J."/>
            <person name="Lau C.P."/>
            <person name="Li Y."/>
            <person name="Huang Z.M."/>
            <person name="Ba J.G."/>
            <person name="Yim A.K."/>
            <person name="Ouyang C.Y."/>
            <person name="Ngai S.M."/>
            <person name="Chan T.F."/>
            <person name="Leung E.L."/>
            <person name="Liu L."/>
            <person name="Liu Z.G."/>
            <person name="Tsui S.K."/>
        </authorList>
    </citation>
    <scope>NUCLEOTIDE SEQUENCE [LARGE SCALE GENOMIC DNA]</scope>
    <source>
        <strain evidence="1">Derp</strain>
    </source>
</reference>
<reference evidence="1 2" key="2">
    <citation type="journal article" date="2022" name="Mol. Biol. Evol.">
        <title>Comparative Genomics Reveals Insights into the Divergent Evolution of Astigmatic Mites and Household Pest Adaptations.</title>
        <authorList>
            <person name="Xiong Q."/>
            <person name="Wan A.T."/>
            <person name="Liu X."/>
            <person name="Fung C.S."/>
            <person name="Xiao X."/>
            <person name="Malainual N."/>
            <person name="Hou J."/>
            <person name="Wang L."/>
            <person name="Wang M."/>
            <person name="Yang K.Y."/>
            <person name="Cui Y."/>
            <person name="Leung E.L."/>
            <person name="Nong W."/>
            <person name="Shin S.K."/>
            <person name="Au S.W."/>
            <person name="Jeong K.Y."/>
            <person name="Chew F.T."/>
            <person name="Hui J.H."/>
            <person name="Leung T.F."/>
            <person name="Tungtrongchitr A."/>
            <person name="Zhong N."/>
            <person name="Liu Z."/>
            <person name="Tsui S.K."/>
        </authorList>
    </citation>
    <scope>NUCLEOTIDE SEQUENCE [LARGE SCALE GENOMIC DNA]</scope>
    <source>
        <strain evidence="1">Derp</strain>
    </source>
</reference>
<dbReference type="Proteomes" id="UP000887458">
    <property type="component" value="Unassembled WGS sequence"/>
</dbReference>
<keyword evidence="2" id="KW-1185">Reference proteome</keyword>
<comment type="caution">
    <text evidence="1">The sequence shown here is derived from an EMBL/GenBank/DDBJ whole genome shotgun (WGS) entry which is preliminary data.</text>
</comment>
<dbReference type="EMBL" id="NJHN03000110">
    <property type="protein sequence ID" value="KAH9414431.1"/>
    <property type="molecule type" value="Genomic_DNA"/>
</dbReference>
<evidence type="ECO:0000313" key="1">
    <source>
        <dbReference type="EMBL" id="KAH9414431.1"/>
    </source>
</evidence>
<proteinExistence type="predicted"/>
<organism evidence="1 2">
    <name type="scientific">Dermatophagoides pteronyssinus</name>
    <name type="common">European house dust mite</name>
    <dbReference type="NCBI Taxonomy" id="6956"/>
    <lineage>
        <taxon>Eukaryota</taxon>
        <taxon>Metazoa</taxon>
        <taxon>Ecdysozoa</taxon>
        <taxon>Arthropoda</taxon>
        <taxon>Chelicerata</taxon>
        <taxon>Arachnida</taxon>
        <taxon>Acari</taxon>
        <taxon>Acariformes</taxon>
        <taxon>Sarcoptiformes</taxon>
        <taxon>Astigmata</taxon>
        <taxon>Psoroptidia</taxon>
        <taxon>Analgoidea</taxon>
        <taxon>Pyroglyphidae</taxon>
        <taxon>Dermatophagoidinae</taxon>
        <taxon>Dermatophagoides</taxon>
    </lineage>
</organism>
<accession>A0ABQ8IW45</accession>
<protein>
    <submittedName>
        <fullName evidence="1">Uncharacterized protein</fullName>
    </submittedName>
</protein>
<evidence type="ECO:0000313" key="2">
    <source>
        <dbReference type="Proteomes" id="UP000887458"/>
    </source>
</evidence>
<gene>
    <name evidence="1" type="ORF">DERP_014452</name>
</gene>
<name>A0ABQ8IW45_DERPT</name>